<dbReference type="PANTHER" id="PTHR37984">
    <property type="entry name" value="PROTEIN CBG26694"/>
    <property type="match status" value="1"/>
</dbReference>
<dbReference type="InterPro" id="IPR041373">
    <property type="entry name" value="RT_RNaseH"/>
</dbReference>
<evidence type="ECO:0000256" key="4">
    <source>
        <dbReference type="ARBA" id="ARBA00022759"/>
    </source>
</evidence>
<dbReference type="Gene3D" id="3.10.20.370">
    <property type="match status" value="1"/>
</dbReference>
<dbReference type="InterPro" id="IPR043502">
    <property type="entry name" value="DNA/RNA_pol_sf"/>
</dbReference>
<dbReference type="EMBL" id="CAJNOC010005471">
    <property type="protein sequence ID" value="CAF1053300.1"/>
    <property type="molecule type" value="Genomic_DNA"/>
</dbReference>
<evidence type="ECO:0000256" key="3">
    <source>
        <dbReference type="ARBA" id="ARBA00022722"/>
    </source>
</evidence>
<dbReference type="PANTHER" id="PTHR37984:SF5">
    <property type="entry name" value="PROTEIN NYNRIN-LIKE"/>
    <property type="match status" value="1"/>
</dbReference>
<reference evidence="8" key="1">
    <citation type="submission" date="2021-02" db="EMBL/GenBank/DDBJ databases">
        <authorList>
            <person name="Nowell W R."/>
        </authorList>
    </citation>
    <scope>NUCLEOTIDE SEQUENCE</scope>
    <source>
        <strain evidence="8">Ploen Becks lab</strain>
    </source>
</reference>
<dbReference type="InterPro" id="IPR050951">
    <property type="entry name" value="Retrovirus_Pol_polyprotein"/>
</dbReference>
<sequence>MFLRYKISPEGVSIDETRTKAIKEYPRPKNTKTSQTVSYPDFSKQFHPSTDASNMGVGAVLSQFDELRREHALFYASRSLKAAERNYSTIERELLGIVYAVEKFRYYLYGTEFVIHTDHNPLRYLQNLTISSSRLTRWRLKLSEYNFTIKYKKGVQNKVADPLSRIEKSKKSQETSSKEDIIEALLSIVEKRDKPINDRIIYNLQFKENFLIRRTERTKIPNNCDIDSLTIDSCGDAVQMYDNSVEFEELILTIDESIKNDGEFKQNKRVYIKIINLMTFTFE</sequence>
<organism evidence="8 9">
    <name type="scientific">Brachionus calyciflorus</name>
    <dbReference type="NCBI Taxonomy" id="104777"/>
    <lineage>
        <taxon>Eukaryota</taxon>
        <taxon>Metazoa</taxon>
        <taxon>Spiralia</taxon>
        <taxon>Gnathifera</taxon>
        <taxon>Rotifera</taxon>
        <taxon>Eurotatoria</taxon>
        <taxon>Monogononta</taxon>
        <taxon>Pseudotrocha</taxon>
        <taxon>Ploima</taxon>
        <taxon>Brachionidae</taxon>
        <taxon>Brachionus</taxon>
    </lineage>
</organism>
<dbReference type="FunFam" id="3.10.20.370:FF:000001">
    <property type="entry name" value="Retrovirus-related Pol polyprotein from transposon 17.6-like protein"/>
    <property type="match status" value="1"/>
</dbReference>
<dbReference type="GO" id="GO:0003964">
    <property type="term" value="F:RNA-directed DNA polymerase activity"/>
    <property type="evidence" value="ECO:0007669"/>
    <property type="project" value="UniProtKB-KW"/>
</dbReference>
<evidence type="ECO:0000259" key="7">
    <source>
        <dbReference type="Pfam" id="PF17917"/>
    </source>
</evidence>
<dbReference type="GO" id="GO:0016787">
    <property type="term" value="F:hydrolase activity"/>
    <property type="evidence" value="ECO:0007669"/>
    <property type="project" value="UniProtKB-KW"/>
</dbReference>
<dbReference type="Pfam" id="PF17917">
    <property type="entry name" value="RT_RNaseH"/>
    <property type="match status" value="1"/>
</dbReference>
<proteinExistence type="predicted"/>
<keyword evidence="9" id="KW-1185">Reference proteome</keyword>
<feature type="domain" description="Reverse transcriptase RNase H-like" evidence="7">
    <location>
        <begin position="41"/>
        <end position="145"/>
    </location>
</feature>
<dbReference type="OrthoDB" id="427924at2759"/>
<evidence type="ECO:0000256" key="1">
    <source>
        <dbReference type="ARBA" id="ARBA00022679"/>
    </source>
</evidence>
<keyword evidence="4" id="KW-0255">Endonuclease</keyword>
<dbReference type="SUPFAM" id="SSF56672">
    <property type="entry name" value="DNA/RNA polymerases"/>
    <property type="match status" value="1"/>
</dbReference>
<comment type="caution">
    <text evidence="8">The sequence shown here is derived from an EMBL/GenBank/DDBJ whole genome shotgun (WGS) entry which is preliminary data.</text>
</comment>
<keyword evidence="3" id="KW-0540">Nuclease</keyword>
<dbReference type="Proteomes" id="UP000663879">
    <property type="component" value="Unassembled WGS sequence"/>
</dbReference>
<name>A0A814KLQ8_9BILA</name>
<protein>
    <recommendedName>
        <fullName evidence="7">Reverse transcriptase RNase H-like domain-containing protein</fullName>
    </recommendedName>
</protein>
<keyword evidence="6" id="KW-0695">RNA-directed DNA polymerase</keyword>
<gene>
    <name evidence="8" type="ORF">OXX778_LOCUS18932</name>
</gene>
<evidence type="ECO:0000256" key="5">
    <source>
        <dbReference type="ARBA" id="ARBA00022801"/>
    </source>
</evidence>
<evidence type="ECO:0000256" key="6">
    <source>
        <dbReference type="ARBA" id="ARBA00022918"/>
    </source>
</evidence>
<accession>A0A814KLQ8</accession>
<keyword evidence="5" id="KW-0378">Hydrolase</keyword>
<dbReference type="AlphaFoldDB" id="A0A814KLQ8"/>
<evidence type="ECO:0000313" key="9">
    <source>
        <dbReference type="Proteomes" id="UP000663879"/>
    </source>
</evidence>
<evidence type="ECO:0000313" key="8">
    <source>
        <dbReference type="EMBL" id="CAF1053300.1"/>
    </source>
</evidence>
<dbReference type="GO" id="GO:0004519">
    <property type="term" value="F:endonuclease activity"/>
    <property type="evidence" value="ECO:0007669"/>
    <property type="project" value="UniProtKB-KW"/>
</dbReference>
<evidence type="ECO:0000256" key="2">
    <source>
        <dbReference type="ARBA" id="ARBA00022695"/>
    </source>
</evidence>
<keyword evidence="1" id="KW-0808">Transferase</keyword>
<dbReference type="CDD" id="cd09274">
    <property type="entry name" value="RNase_HI_RT_Ty3"/>
    <property type="match status" value="1"/>
</dbReference>
<keyword evidence="2" id="KW-0548">Nucleotidyltransferase</keyword>